<name>A0A0D1BXG2_CLOBO</name>
<dbReference type="EMBL" id="JXSU01000007">
    <property type="protein sequence ID" value="KIS23546.1"/>
    <property type="molecule type" value="Genomic_DNA"/>
</dbReference>
<protein>
    <submittedName>
        <fullName evidence="1">Uncharacterized protein</fullName>
    </submittedName>
</protein>
<accession>A0A0D1BXG2</accession>
<dbReference type="AlphaFoldDB" id="A0A0D1BXG2"/>
<dbReference type="Proteomes" id="UP000032250">
    <property type="component" value="Unassembled WGS sequence"/>
</dbReference>
<dbReference type="OrthoDB" id="9794613at2"/>
<proteinExistence type="predicted"/>
<dbReference type="RefSeq" id="WP_003486415.1">
    <property type="nucleotide sequence ID" value="NZ_JXSU01000007.1"/>
</dbReference>
<sequence length="126" mass="14294">MKKRFGTVLNCIDGRVQIPVTNWLKENFDVDYVDLITEPGIDKVLSQGQWLEIERLREKVIISITAHNSNVVAVVGHYDCAANPVSDCRHFQEIVVSTYVVKSWRLPVRVVGLWVDAFSCVHVVSI</sequence>
<comment type="caution">
    <text evidence="1">The sequence shown here is derived from an EMBL/GenBank/DDBJ whole genome shotgun (WGS) entry which is preliminary data.</text>
</comment>
<gene>
    <name evidence="1" type="ORF">N495_08045</name>
</gene>
<organism evidence="1 2">
    <name type="scientific">Clostridium botulinum B2 450</name>
    <dbReference type="NCBI Taxonomy" id="1379739"/>
    <lineage>
        <taxon>Bacteria</taxon>
        <taxon>Bacillati</taxon>
        <taxon>Bacillota</taxon>
        <taxon>Clostridia</taxon>
        <taxon>Eubacteriales</taxon>
        <taxon>Clostridiaceae</taxon>
        <taxon>Clostridium</taxon>
    </lineage>
</organism>
<dbReference type="HOGENOM" id="CLU_152017_0_0_9"/>
<dbReference type="PATRIC" id="fig|1379739.3.peg.1954"/>
<evidence type="ECO:0000313" key="2">
    <source>
        <dbReference type="Proteomes" id="UP000032250"/>
    </source>
</evidence>
<reference evidence="1 2" key="1">
    <citation type="submission" date="2014-06" db="EMBL/GenBank/DDBJ databases">
        <title>Genome characterization of distinct group I Clostridium botulinum lineages.</title>
        <authorList>
            <person name="Giordani F."/>
            <person name="Anselmo A."/>
            <person name="Fillo S."/>
            <person name="Palozzi A.M."/>
            <person name="Fortunato A."/>
            <person name="Gentile B."/>
            <person name="Ciammaruconi A."/>
            <person name="Anniballi F."/>
            <person name="De Medici D."/>
            <person name="Lista F."/>
        </authorList>
    </citation>
    <scope>NUCLEOTIDE SEQUENCE [LARGE SCALE GENOMIC DNA]</scope>
    <source>
        <strain evidence="1 2">B2 450</strain>
    </source>
</reference>
<dbReference type="InterPro" id="IPR046871">
    <property type="entry name" value="Pro_CA_2"/>
</dbReference>
<dbReference type="Pfam" id="PF20393">
    <property type="entry name" value="Pro_CA_2"/>
    <property type="match status" value="1"/>
</dbReference>
<evidence type="ECO:0000313" key="1">
    <source>
        <dbReference type="EMBL" id="KIS23546.1"/>
    </source>
</evidence>